<feature type="transmembrane region" description="Helical" evidence="5">
    <location>
        <begin position="178"/>
        <end position="194"/>
    </location>
</feature>
<keyword evidence="3 5" id="KW-1133">Transmembrane helix</keyword>
<dbReference type="SUPFAM" id="SSF90123">
    <property type="entry name" value="ABC transporter transmembrane region"/>
    <property type="match status" value="1"/>
</dbReference>
<evidence type="ECO:0000259" key="6">
    <source>
        <dbReference type="PROSITE" id="PS50929"/>
    </source>
</evidence>
<sequence>MKVKRAVFRSTHWEEARAIVETAEAQIFGRVLIQKVGELTGLLTSDLGSIKSVVSENISRTVDSGHLLRQATLHQVQVTGTICILFALAPQLAPILAVLMLTISILVAVYKRSTVPVFKAHGLAQASISDCVTETFSAIRTVRSFGGEKRQMLMFGRQVLAYQSSGIKLGTFKSLNESLTRVVVYISLMALYCLGGSKVKAGELSVGTVASFIGYTFTLTFAVQGLVNTFGDLRGTFAAVERINSVLSG</sequence>
<dbReference type="InterPro" id="IPR036640">
    <property type="entry name" value="ABC1_TM_sf"/>
</dbReference>
<feature type="transmembrane region" description="Helical" evidence="5">
    <location>
        <begin position="82"/>
        <end position="110"/>
    </location>
</feature>
<dbReference type="PANTHER" id="PTHR43394">
    <property type="entry name" value="ATP-DEPENDENT PERMEASE MDL1, MITOCHONDRIAL"/>
    <property type="match status" value="1"/>
</dbReference>
<accession>A0A314YE96</accession>
<evidence type="ECO:0000256" key="3">
    <source>
        <dbReference type="ARBA" id="ARBA00022989"/>
    </source>
</evidence>
<comment type="caution">
    <text evidence="7">The sequence shown here is derived from an EMBL/GenBank/DDBJ whole genome shotgun (WGS) entry which is preliminary data.</text>
</comment>
<dbReference type="GO" id="GO:0005524">
    <property type="term" value="F:ATP binding"/>
    <property type="evidence" value="ECO:0007669"/>
    <property type="project" value="InterPro"/>
</dbReference>
<evidence type="ECO:0000256" key="5">
    <source>
        <dbReference type="SAM" id="Phobius"/>
    </source>
</evidence>
<evidence type="ECO:0000313" key="8">
    <source>
        <dbReference type="Proteomes" id="UP000250321"/>
    </source>
</evidence>
<dbReference type="InterPro" id="IPR011527">
    <property type="entry name" value="ABC1_TM_dom"/>
</dbReference>
<evidence type="ECO:0000256" key="2">
    <source>
        <dbReference type="ARBA" id="ARBA00022692"/>
    </source>
</evidence>
<keyword evidence="4 5" id="KW-0472">Membrane</keyword>
<evidence type="ECO:0000256" key="1">
    <source>
        <dbReference type="ARBA" id="ARBA00004141"/>
    </source>
</evidence>
<dbReference type="Proteomes" id="UP000250321">
    <property type="component" value="Unassembled WGS sequence"/>
</dbReference>
<dbReference type="Pfam" id="PF00664">
    <property type="entry name" value="ABC_membrane"/>
    <property type="match status" value="1"/>
</dbReference>
<dbReference type="EMBL" id="PJQY01000930">
    <property type="protein sequence ID" value="PQQ06815.1"/>
    <property type="molecule type" value="Genomic_DNA"/>
</dbReference>
<dbReference type="InterPro" id="IPR039421">
    <property type="entry name" value="Type_1_exporter"/>
</dbReference>
<organism evidence="7 8">
    <name type="scientific">Prunus yedoensis var. nudiflora</name>
    <dbReference type="NCBI Taxonomy" id="2094558"/>
    <lineage>
        <taxon>Eukaryota</taxon>
        <taxon>Viridiplantae</taxon>
        <taxon>Streptophyta</taxon>
        <taxon>Embryophyta</taxon>
        <taxon>Tracheophyta</taxon>
        <taxon>Spermatophyta</taxon>
        <taxon>Magnoliopsida</taxon>
        <taxon>eudicotyledons</taxon>
        <taxon>Gunneridae</taxon>
        <taxon>Pentapetalae</taxon>
        <taxon>rosids</taxon>
        <taxon>fabids</taxon>
        <taxon>Rosales</taxon>
        <taxon>Rosaceae</taxon>
        <taxon>Amygdaloideae</taxon>
        <taxon>Amygdaleae</taxon>
        <taxon>Prunus</taxon>
    </lineage>
</organism>
<proteinExistence type="predicted"/>
<dbReference type="STRING" id="2094558.A0A314YE96"/>
<dbReference type="GO" id="GO:0015421">
    <property type="term" value="F:ABC-type oligopeptide transporter activity"/>
    <property type="evidence" value="ECO:0007669"/>
    <property type="project" value="TreeGrafter"/>
</dbReference>
<keyword evidence="2 5" id="KW-0812">Transmembrane</keyword>
<reference evidence="7 8" key="1">
    <citation type="submission" date="2018-02" db="EMBL/GenBank/DDBJ databases">
        <title>Draft genome of wild Prunus yedoensis var. nudiflora.</title>
        <authorList>
            <person name="Baek S."/>
            <person name="Kim J.-H."/>
            <person name="Choi K."/>
            <person name="Kim G.-B."/>
            <person name="Cho A."/>
            <person name="Jang H."/>
            <person name="Shin C.-H."/>
            <person name="Yu H.-J."/>
            <person name="Mun J.-H."/>
        </authorList>
    </citation>
    <scope>NUCLEOTIDE SEQUENCE [LARGE SCALE GENOMIC DNA]</scope>
    <source>
        <strain evidence="8">cv. Jeju island</strain>
        <tissue evidence="7">Leaf</tissue>
    </source>
</reference>
<evidence type="ECO:0000256" key="4">
    <source>
        <dbReference type="ARBA" id="ARBA00023136"/>
    </source>
</evidence>
<name>A0A314YE96_PRUYE</name>
<gene>
    <name evidence="7" type="ORF">Pyn_17800</name>
</gene>
<keyword evidence="8" id="KW-1185">Reference proteome</keyword>
<dbReference type="GO" id="GO:0005743">
    <property type="term" value="C:mitochondrial inner membrane"/>
    <property type="evidence" value="ECO:0007669"/>
    <property type="project" value="TreeGrafter"/>
</dbReference>
<comment type="subcellular location">
    <subcellularLocation>
        <location evidence="1">Membrane</location>
        <topology evidence="1">Multi-pass membrane protein</topology>
    </subcellularLocation>
</comment>
<dbReference type="AlphaFoldDB" id="A0A314YE96"/>
<dbReference type="Gene3D" id="1.20.1560.10">
    <property type="entry name" value="ABC transporter type 1, transmembrane domain"/>
    <property type="match status" value="1"/>
</dbReference>
<feature type="transmembrane region" description="Helical" evidence="5">
    <location>
        <begin position="206"/>
        <end position="227"/>
    </location>
</feature>
<dbReference type="PROSITE" id="PS50929">
    <property type="entry name" value="ABC_TM1F"/>
    <property type="match status" value="1"/>
</dbReference>
<dbReference type="OrthoDB" id="6500128at2759"/>
<feature type="domain" description="ABC transmembrane type-1" evidence="6">
    <location>
        <begin position="34"/>
        <end position="235"/>
    </location>
</feature>
<protein>
    <recommendedName>
        <fullName evidence="6">ABC transmembrane type-1 domain-containing protein</fullName>
    </recommendedName>
</protein>
<dbReference type="PANTHER" id="PTHR43394:SF7">
    <property type="entry name" value="ABC TRANSPORTER B FAMILY MEMBER 28"/>
    <property type="match status" value="1"/>
</dbReference>
<dbReference type="GO" id="GO:0090374">
    <property type="term" value="P:oligopeptide export from mitochondrion"/>
    <property type="evidence" value="ECO:0007669"/>
    <property type="project" value="TreeGrafter"/>
</dbReference>
<evidence type="ECO:0000313" key="7">
    <source>
        <dbReference type="EMBL" id="PQQ06815.1"/>
    </source>
</evidence>